<dbReference type="Pfam" id="PF06250">
    <property type="entry name" value="YhcG_C"/>
    <property type="match status" value="1"/>
</dbReference>
<evidence type="ECO:0000313" key="4">
    <source>
        <dbReference type="Proteomes" id="UP000609064"/>
    </source>
</evidence>
<dbReference type="InterPro" id="IPR053148">
    <property type="entry name" value="PD-DEXK-like_domain"/>
</dbReference>
<dbReference type="Proteomes" id="UP000609064">
    <property type="component" value="Unassembled WGS sequence"/>
</dbReference>
<protein>
    <recommendedName>
        <fullName evidence="5">DUF1016 domain-containing protein</fullName>
    </recommendedName>
</protein>
<name>A0A916YWJ6_9BACT</name>
<reference evidence="3" key="2">
    <citation type="submission" date="2020-09" db="EMBL/GenBank/DDBJ databases">
        <authorList>
            <person name="Sun Q."/>
            <person name="Zhou Y."/>
        </authorList>
    </citation>
    <scope>NUCLEOTIDE SEQUENCE</scope>
    <source>
        <strain evidence="3">CGMCC 1.15958</strain>
    </source>
</reference>
<sequence>MNDFDLAYKDWLKNIKELVRTSQIKAVLNVNSELLELYWNLGKMIIEKEQNSNWGSKVIEQLSKDLCSEFVEIKGFSRQNLYYIRQWYLFYNQDNAIVQQLVGQLDENSLANKLRVKNEGFSPILKLIPWGHHILILSKCKNLHEAFFYLIETLQNNWSRSILRLQIESNLYQRQGKALTNFELTLPKPQADLAKDLFKNPYNFDFITLGKEAQERDVEDALVNQITKFLLELGKGFAYMGRQYEFSVGGDNYRIDLLFYNVFLRCFIVIELKIDSFKPEYIGKLSFYLTAIDNILKTEQDRPTIGLLLCKIDNRITAEWALKDANKPLGIAEYRLNDSVPPEFLQALPTIFEIEKNLETVIFKDQDKGVDLNFPVIKLNNKDISNQINGYLQSEILTIFDVVGGELNEDIGLEKALELSSYSQKGVYSNISYKVLLETKKLLSISLICETITAYPSTHNYYFIFDLTTGTPVTLDDILTEQGKSLLYLDILNKKQENINSHFKDLRLKPKSKKLLKDMEAAFENYDCKNKVRLNRYFLEPSKIAFIENCEFPHVIKALDLDTKIEYTFDQLENYLSSYGKELLEM</sequence>
<dbReference type="PANTHER" id="PTHR30547">
    <property type="entry name" value="UNCHARACTERIZED PROTEIN YHCG-RELATED"/>
    <property type="match status" value="1"/>
</dbReference>
<organism evidence="3 4">
    <name type="scientific">Emticicia aquatilis</name>
    <dbReference type="NCBI Taxonomy" id="1537369"/>
    <lineage>
        <taxon>Bacteria</taxon>
        <taxon>Pseudomonadati</taxon>
        <taxon>Bacteroidota</taxon>
        <taxon>Cytophagia</taxon>
        <taxon>Cytophagales</taxon>
        <taxon>Leadbetterellaceae</taxon>
        <taxon>Emticicia</taxon>
    </lineage>
</organism>
<reference evidence="3" key="1">
    <citation type="journal article" date="2014" name="Int. J. Syst. Evol. Microbiol.">
        <title>Complete genome sequence of Corynebacterium casei LMG S-19264T (=DSM 44701T), isolated from a smear-ripened cheese.</title>
        <authorList>
            <consortium name="US DOE Joint Genome Institute (JGI-PGF)"/>
            <person name="Walter F."/>
            <person name="Albersmeier A."/>
            <person name="Kalinowski J."/>
            <person name="Ruckert C."/>
        </authorList>
    </citation>
    <scope>NUCLEOTIDE SEQUENCE</scope>
    <source>
        <strain evidence="3">CGMCC 1.15958</strain>
    </source>
</reference>
<dbReference type="InterPro" id="IPR011856">
    <property type="entry name" value="tRNA_endonuc-like_dom_sf"/>
</dbReference>
<evidence type="ECO:0000259" key="1">
    <source>
        <dbReference type="Pfam" id="PF06250"/>
    </source>
</evidence>
<proteinExistence type="predicted"/>
<comment type="caution">
    <text evidence="3">The sequence shown here is derived from an EMBL/GenBank/DDBJ whole genome shotgun (WGS) entry which is preliminary data.</text>
</comment>
<dbReference type="GO" id="GO:0003676">
    <property type="term" value="F:nucleic acid binding"/>
    <property type="evidence" value="ECO:0007669"/>
    <property type="project" value="InterPro"/>
</dbReference>
<dbReference type="AlphaFoldDB" id="A0A916YWJ6"/>
<dbReference type="EMBL" id="BMKK01000006">
    <property type="protein sequence ID" value="GGD64055.1"/>
    <property type="molecule type" value="Genomic_DNA"/>
</dbReference>
<accession>A0A916YWJ6</accession>
<dbReference type="Gene3D" id="3.30.565.40">
    <property type="entry name" value="Fervidobacterium nodosum Rt17-B1 like"/>
    <property type="match status" value="1"/>
</dbReference>
<feature type="domain" description="YhcG PDDEXK nuclease" evidence="1">
    <location>
        <begin position="196"/>
        <end position="348"/>
    </location>
</feature>
<gene>
    <name evidence="3" type="ORF">GCM10011514_30050</name>
</gene>
<dbReference type="PANTHER" id="PTHR30547:SF0">
    <property type="entry name" value="BLR8175 PROTEIN"/>
    <property type="match status" value="1"/>
</dbReference>
<evidence type="ECO:0000313" key="3">
    <source>
        <dbReference type="EMBL" id="GGD64055.1"/>
    </source>
</evidence>
<evidence type="ECO:0008006" key="5">
    <source>
        <dbReference type="Google" id="ProtNLM"/>
    </source>
</evidence>
<feature type="domain" description="YhcG N-terminal" evidence="2">
    <location>
        <begin position="14"/>
        <end position="174"/>
    </location>
</feature>
<dbReference type="Gene3D" id="3.40.1350.10">
    <property type="match status" value="1"/>
</dbReference>
<dbReference type="RefSeq" id="WP_188766941.1">
    <property type="nucleotide sequence ID" value="NZ_BMKK01000006.1"/>
</dbReference>
<dbReference type="Pfam" id="PF17761">
    <property type="entry name" value="DUF1016_N"/>
    <property type="match status" value="1"/>
</dbReference>
<dbReference type="InterPro" id="IPR041527">
    <property type="entry name" value="YhcG_N"/>
</dbReference>
<dbReference type="InterPro" id="IPR009362">
    <property type="entry name" value="YhcG_C"/>
</dbReference>
<keyword evidence="4" id="KW-1185">Reference proteome</keyword>
<evidence type="ECO:0000259" key="2">
    <source>
        <dbReference type="Pfam" id="PF17761"/>
    </source>
</evidence>